<dbReference type="Proteomes" id="UP001498476">
    <property type="component" value="Unassembled WGS sequence"/>
</dbReference>
<protein>
    <recommendedName>
        <fullName evidence="1">Heterokaryon incompatibility domain-containing protein</fullName>
    </recommendedName>
</protein>
<keyword evidence="3" id="KW-1185">Reference proteome</keyword>
<evidence type="ECO:0000313" key="2">
    <source>
        <dbReference type="EMBL" id="KAK7408642.1"/>
    </source>
</evidence>
<comment type="caution">
    <text evidence="2">The sequence shown here is derived from an EMBL/GenBank/DDBJ whole genome shotgun (WGS) entry which is preliminary data.</text>
</comment>
<dbReference type="EMBL" id="JAZAVJ010000179">
    <property type="protein sequence ID" value="KAK7408642.1"/>
    <property type="molecule type" value="Genomic_DNA"/>
</dbReference>
<sequence length="268" mass="29912">MTPALLIDVYDQCVVENDGDYPYVPLSYVWGGQQGLLATKANIAILHRPNSLANPTSRGSLPKTIRHTLGIAKLLGERYLWVDTLCIVQDGGSQKQEELSKMSGIYANSSVTILAIQGDHADSGLRGFSGISEPRSVQQVVHYLADGTKILQVPADGQFHDLECPNPVWSTRAWTYQENMCSRRKLIFDGDSLWWECMEGVWREHIDGTVQLDSVFGDVAACRSMLRASMLEFSEFEVVLGAYNMYQNPSSIYRTSPITIYTGYSHYA</sequence>
<gene>
    <name evidence="2" type="ORF">QQX98_009206</name>
</gene>
<dbReference type="PANTHER" id="PTHR33112">
    <property type="entry name" value="DOMAIN PROTEIN, PUTATIVE-RELATED"/>
    <property type="match status" value="1"/>
</dbReference>
<evidence type="ECO:0000259" key="1">
    <source>
        <dbReference type="Pfam" id="PF06985"/>
    </source>
</evidence>
<dbReference type="Pfam" id="PF06985">
    <property type="entry name" value="HET"/>
    <property type="match status" value="1"/>
</dbReference>
<proteinExistence type="predicted"/>
<evidence type="ECO:0000313" key="3">
    <source>
        <dbReference type="Proteomes" id="UP001498476"/>
    </source>
</evidence>
<feature type="domain" description="Heterokaryon incompatibility" evidence="1">
    <location>
        <begin position="23"/>
        <end position="178"/>
    </location>
</feature>
<name>A0ABR1GT36_9HYPO</name>
<dbReference type="InterPro" id="IPR010730">
    <property type="entry name" value="HET"/>
</dbReference>
<dbReference type="PANTHER" id="PTHR33112:SF12">
    <property type="entry name" value="HETEROKARYON INCOMPATIBILITY DOMAIN-CONTAINING PROTEIN"/>
    <property type="match status" value="1"/>
</dbReference>
<accession>A0ABR1GT36</accession>
<reference evidence="2 3" key="1">
    <citation type="journal article" date="2025" name="Microbiol. Resour. Announc.">
        <title>Draft genome sequences for Neonectria magnoliae and Neonectria punicea, canker pathogens of Liriodendron tulipifera and Acer saccharum in West Virginia.</title>
        <authorList>
            <person name="Petronek H.M."/>
            <person name="Kasson M.T."/>
            <person name="Metheny A.M."/>
            <person name="Stauder C.M."/>
            <person name="Lovett B."/>
            <person name="Lynch S.C."/>
            <person name="Garnas J.R."/>
            <person name="Kasson L.R."/>
            <person name="Stajich J.E."/>
        </authorList>
    </citation>
    <scope>NUCLEOTIDE SEQUENCE [LARGE SCALE GENOMIC DNA]</scope>
    <source>
        <strain evidence="2 3">NRRL 64653</strain>
    </source>
</reference>
<organism evidence="2 3">
    <name type="scientific">Neonectria punicea</name>
    <dbReference type="NCBI Taxonomy" id="979145"/>
    <lineage>
        <taxon>Eukaryota</taxon>
        <taxon>Fungi</taxon>
        <taxon>Dikarya</taxon>
        <taxon>Ascomycota</taxon>
        <taxon>Pezizomycotina</taxon>
        <taxon>Sordariomycetes</taxon>
        <taxon>Hypocreomycetidae</taxon>
        <taxon>Hypocreales</taxon>
        <taxon>Nectriaceae</taxon>
        <taxon>Neonectria</taxon>
    </lineage>
</organism>